<dbReference type="RefSeq" id="WP_052694241.1">
    <property type="nucleotide sequence ID" value="NZ_JZDQ02000010.1"/>
</dbReference>
<sequence>MPLTHIEESATRQEGGVEFGGGRLAHAPGEATVADAMVHRPKLLPPTATARDARTLLLDDHVHAVLVCDGERLLTVIERQDLAEAGDDEPATALGTLSGRTVGPGADLWSTWTWMRGADVRRLAVVEDGRCVGLLCLKRSGRGFCCDAGVWARAQELSGRGCVPRS</sequence>
<reference evidence="3" key="1">
    <citation type="submission" date="2016-10" db="EMBL/GenBank/DDBJ databases">
        <title>Draft Genome Sequence of Nocardioides luteus Strain BAFB, an Alkane-Degrading Bacterium Isolated from JP-7 Polluted Soil.</title>
        <authorList>
            <person name="Brown L."/>
            <person name="Ruiz O.N."/>
            <person name="Gunasekera T."/>
        </authorList>
    </citation>
    <scope>NUCLEOTIDE SEQUENCE [LARGE SCALE GENOMIC DNA]</scope>
    <source>
        <strain evidence="3">BAFB</strain>
    </source>
</reference>
<evidence type="ECO:0000259" key="2">
    <source>
        <dbReference type="PROSITE" id="PS51371"/>
    </source>
</evidence>
<evidence type="ECO:0000313" key="3">
    <source>
        <dbReference type="EMBL" id="OIJ27120.1"/>
    </source>
</evidence>
<keyword evidence="1" id="KW-0129">CBS domain</keyword>
<accession>A0A1J4N8Y3</accession>
<dbReference type="Gene3D" id="3.10.580.10">
    <property type="entry name" value="CBS-domain"/>
    <property type="match status" value="1"/>
</dbReference>
<dbReference type="CDD" id="cd02205">
    <property type="entry name" value="CBS_pair_SF"/>
    <property type="match status" value="1"/>
</dbReference>
<proteinExistence type="predicted"/>
<dbReference type="EMBL" id="JZDQ02000010">
    <property type="protein sequence ID" value="OIJ27120.1"/>
    <property type="molecule type" value="Genomic_DNA"/>
</dbReference>
<dbReference type="Pfam" id="PF00571">
    <property type="entry name" value="CBS"/>
    <property type="match status" value="1"/>
</dbReference>
<dbReference type="OrthoDB" id="5244356at2"/>
<gene>
    <name evidence="3" type="ORF">UG56_008610</name>
</gene>
<dbReference type="SUPFAM" id="SSF54631">
    <property type="entry name" value="CBS-domain pair"/>
    <property type="match status" value="1"/>
</dbReference>
<dbReference type="AlphaFoldDB" id="A0A1J4N8Y3"/>
<organism evidence="3 4">
    <name type="scientific">Nocardioides luteus</name>
    <dbReference type="NCBI Taxonomy" id="1844"/>
    <lineage>
        <taxon>Bacteria</taxon>
        <taxon>Bacillati</taxon>
        <taxon>Actinomycetota</taxon>
        <taxon>Actinomycetes</taxon>
        <taxon>Propionibacteriales</taxon>
        <taxon>Nocardioidaceae</taxon>
        <taxon>Nocardioides</taxon>
    </lineage>
</organism>
<dbReference type="PROSITE" id="PS51371">
    <property type="entry name" value="CBS"/>
    <property type="match status" value="1"/>
</dbReference>
<comment type="caution">
    <text evidence="3">The sequence shown here is derived from an EMBL/GenBank/DDBJ whole genome shotgun (WGS) entry which is preliminary data.</text>
</comment>
<feature type="domain" description="CBS" evidence="2">
    <location>
        <begin position="37"/>
        <end position="94"/>
    </location>
</feature>
<dbReference type="InterPro" id="IPR046342">
    <property type="entry name" value="CBS_dom_sf"/>
</dbReference>
<dbReference type="InterPro" id="IPR000644">
    <property type="entry name" value="CBS_dom"/>
</dbReference>
<evidence type="ECO:0000256" key="1">
    <source>
        <dbReference type="PROSITE-ProRule" id="PRU00703"/>
    </source>
</evidence>
<dbReference type="Proteomes" id="UP000033772">
    <property type="component" value="Unassembled WGS sequence"/>
</dbReference>
<name>A0A1J4N8Y3_9ACTN</name>
<evidence type="ECO:0000313" key="4">
    <source>
        <dbReference type="Proteomes" id="UP000033772"/>
    </source>
</evidence>
<protein>
    <recommendedName>
        <fullName evidence="2">CBS domain-containing protein</fullName>
    </recommendedName>
</protein>
<keyword evidence="4" id="KW-1185">Reference proteome</keyword>